<evidence type="ECO:0000313" key="2">
    <source>
        <dbReference type="Proteomes" id="UP000265520"/>
    </source>
</evidence>
<reference evidence="1 2" key="1">
    <citation type="journal article" date="2018" name="Front. Plant Sci.">
        <title>Red Clover (Trifolium pratense) and Zigzag Clover (T. medium) - A Picture of Genomic Similarities and Differences.</title>
        <authorList>
            <person name="Dluhosova J."/>
            <person name="Istvanek J."/>
            <person name="Nedelnik J."/>
            <person name="Repkova J."/>
        </authorList>
    </citation>
    <scope>NUCLEOTIDE SEQUENCE [LARGE SCALE GENOMIC DNA]</scope>
    <source>
        <strain evidence="2">cv. 10/8</strain>
        <tissue evidence="1">Leaf</tissue>
    </source>
</reference>
<feature type="non-terminal residue" evidence="1">
    <location>
        <position position="37"/>
    </location>
</feature>
<organism evidence="1 2">
    <name type="scientific">Trifolium medium</name>
    <dbReference type="NCBI Taxonomy" id="97028"/>
    <lineage>
        <taxon>Eukaryota</taxon>
        <taxon>Viridiplantae</taxon>
        <taxon>Streptophyta</taxon>
        <taxon>Embryophyta</taxon>
        <taxon>Tracheophyta</taxon>
        <taxon>Spermatophyta</taxon>
        <taxon>Magnoliopsida</taxon>
        <taxon>eudicotyledons</taxon>
        <taxon>Gunneridae</taxon>
        <taxon>Pentapetalae</taxon>
        <taxon>rosids</taxon>
        <taxon>fabids</taxon>
        <taxon>Fabales</taxon>
        <taxon>Fabaceae</taxon>
        <taxon>Papilionoideae</taxon>
        <taxon>50 kb inversion clade</taxon>
        <taxon>NPAAA clade</taxon>
        <taxon>Hologalegina</taxon>
        <taxon>IRL clade</taxon>
        <taxon>Trifolieae</taxon>
        <taxon>Trifolium</taxon>
    </lineage>
</organism>
<sequence length="37" mass="4104">MLTTLTLDDEESWLYFSSLARVLPLLVCPSTTCSLAL</sequence>
<name>A0A392S8T3_9FABA</name>
<dbReference type="AlphaFoldDB" id="A0A392S8T3"/>
<evidence type="ECO:0000313" key="1">
    <source>
        <dbReference type="EMBL" id="MCI44817.1"/>
    </source>
</evidence>
<comment type="caution">
    <text evidence="1">The sequence shown here is derived from an EMBL/GenBank/DDBJ whole genome shotgun (WGS) entry which is preliminary data.</text>
</comment>
<dbReference type="Proteomes" id="UP000265520">
    <property type="component" value="Unassembled WGS sequence"/>
</dbReference>
<dbReference type="EMBL" id="LXQA010335663">
    <property type="protein sequence ID" value="MCI44817.1"/>
    <property type="molecule type" value="Genomic_DNA"/>
</dbReference>
<proteinExistence type="predicted"/>
<keyword evidence="2" id="KW-1185">Reference proteome</keyword>
<accession>A0A392S8T3</accession>
<protein>
    <submittedName>
        <fullName evidence="1">Uncharacterized protein</fullName>
    </submittedName>
</protein>